<dbReference type="RefSeq" id="XP_018148562.1">
    <property type="nucleotide sequence ID" value="XM_018292896.1"/>
</dbReference>
<dbReference type="KEGG" id="pchm:VFPPC_15143"/>
<proteinExistence type="predicted"/>
<comment type="caution">
    <text evidence="1">The sequence shown here is derived from an EMBL/GenBank/DDBJ whole genome shotgun (WGS) entry which is preliminary data.</text>
</comment>
<dbReference type="Proteomes" id="UP000078397">
    <property type="component" value="Unassembled WGS sequence"/>
</dbReference>
<protein>
    <submittedName>
        <fullName evidence="1">Uncharacterized protein</fullName>
    </submittedName>
</protein>
<accession>A0A179G5N0</accession>
<dbReference type="AlphaFoldDB" id="A0A179G5N0"/>
<reference evidence="1 2" key="1">
    <citation type="journal article" date="2016" name="PLoS Pathog.">
        <title>Biosynthesis of antibiotic leucinostatins in bio-control fungus Purpureocillium lilacinum and their inhibition on phytophthora revealed by genome mining.</title>
        <authorList>
            <person name="Wang G."/>
            <person name="Liu Z."/>
            <person name="Lin R."/>
            <person name="Li E."/>
            <person name="Mao Z."/>
            <person name="Ling J."/>
            <person name="Yang Y."/>
            <person name="Yin W.B."/>
            <person name="Xie B."/>
        </authorList>
    </citation>
    <scope>NUCLEOTIDE SEQUENCE [LARGE SCALE GENOMIC DNA]</scope>
    <source>
        <strain evidence="1">170</strain>
    </source>
</reference>
<keyword evidence="2" id="KW-1185">Reference proteome</keyword>
<evidence type="ECO:0000313" key="2">
    <source>
        <dbReference type="Proteomes" id="UP000078397"/>
    </source>
</evidence>
<dbReference type="EMBL" id="LSBJ02000001">
    <property type="protein sequence ID" value="OAQ72479.1"/>
    <property type="molecule type" value="Genomic_DNA"/>
</dbReference>
<name>A0A179G5N0_METCM</name>
<evidence type="ECO:0000313" key="1">
    <source>
        <dbReference type="EMBL" id="OAQ72479.1"/>
    </source>
</evidence>
<sequence length="101" mass="11072">MDSPFFPLVPSTLACPTSFPLPVPGLPGACQRCRCSHVHLTAVGRERAVTRDVLNWKTRLILAGAGLEASNPLAQQYTTPQDGLRNRLKLTQHIPPFPWAT</sequence>
<gene>
    <name evidence="1" type="ORF">VFPPC_15143</name>
</gene>
<dbReference type="GeneID" id="28856890"/>
<organism evidence="1 2">
    <name type="scientific">Pochonia chlamydosporia 170</name>
    <dbReference type="NCBI Taxonomy" id="1380566"/>
    <lineage>
        <taxon>Eukaryota</taxon>
        <taxon>Fungi</taxon>
        <taxon>Dikarya</taxon>
        <taxon>Ascomycota</taxon>
        <taxon>Pezizomycotina</taxon>
        <taxon>Sordariomycetes</taxon>
        <taxon>Hypocreomycetidae</taxon>
        <taxon>Hypocreales</taxon>
        <taxon>Clavicipitaceae</taxon>
        <taxon>Pochonia</taxon>
    </lineage>
</organism>